<dbReference type="Gene3D" id="3.30.420.10">
    <property type="entry name" value="Ribonuclease H-like superfamily/Ribonuclease H"/>
    <property type="match status" value="1"/>
</dbReference>
<keyword evidence="8" id="KW-0548">Nucleotidyltransferase</keyword>
<protein>
    <recommendedName>
        <fullName evidence="11">Integrase catalytic domain-containing protein</fullName>
    </recommendedName>
</protein>
<keyword evidence="1" id="KW-0540">Nuclease</keyword>
<keyword evidence="9" id="KW-0233">DNA recombination</keyword>
<dbReference type="PANTHER" id="PTHR42648">
    <property type="entry name" value="TRANSPOSASE, PUTATIVE-RELATED"/>
    <property type="match status" value="1"/>
</dbReference>
<keyword evidence="8" id="KW-0808">Transferase</keyword>
<feature type="region of interest" description="Disordered" evidence="10">
    <location>
        <begin position="1"/>
        <end position="23"/>
    </location>
</feature>
<dbReference type="InterPro" id="IPR036397">
    <property type="entry name" value="RNaseH_sf"/>
</dbReference>
<dbReference type="EMBL" id="JBJQOH010000007">
    <property type="protein sequence ID" value="KAL3677965.1"/>
    <property type="molecule type" value="Genomic_DNA"/>
</dbReference>
<evidence type="ECO:0000256" key="5">
    <source>
        <dbReference type="ARBA" id="ARBA00022842"/>
    </source>
</evidence>
<dbReference type="SUPFAM" id="SSF53098">
    <property type="entry name" value="Ribonuclease H-like"/>
    <property type="match status" value="1"/>
</dbReference>
<dbReference type="AlphaFoldDB" id="A0ABD3GIX2"/>
<dbReference type="PANTHER" id="PTHR42648:SF11">
    <property type="entry name" value="TRANSPOSON TY4-P GAG-POL POLYPROTEIN"/>
    <property type="match status" value="1"/>
</dbReference>
<dbReference type="GO" id="GO:0016787">
    <property type="term" value="F:hydrolase activity"/>
    <property type="evidence" value="ECO:0007669"/>
    <property type="project" value="UniProtKB-KW"/>
</dbReference>
<accession>A0ABD3GIX2</accession>
<dbReference type="InterPro" id="IPR001584">
    <property type="entry name" value="Integrase_cat-core"/>
</dbReference>
<dbReference type="GO" id="GO:0003964">
    <property type="term" value="F:RNA-directed DNA polymerase activity"/>
    <property type="evidence" value="ECO:0007669"/>
    <property type="project" value="UniProtKB-KW"/>
</dbReference>
<dbReference type="GO" id="GO:0046872">
    <property type="term" value="F:metal ion binding"/>
    <property type="evidence" value="ECO:0007669"/>
    <property type="project" value="UniProtKB-KW"/>
</dbReference>
<keyword evidence="13" id="KW-1185">Reference proteome</keyword>
<keyword evidence="4" id="KW-0378">Hydrolase</keyword>
<feature type="domain" description="Integrase catalytic" evidence="11">
    <location>
        <begin position="17"/>
        <end position="187"/>
    </location>
</feature>
<evidence type="ECO:0000256" key="8">
    <source>
        <dbReference type="ARBA" id="ARBA00022932"/>
    </source>
</evidence>
<dbReference type="GO" id="GO:0006310">
    <property type="term" value="P:DNA recombination"/>
    <property type="evidence" value="ECO:0007669"/>
    <property type="project" value="UniProtKB-KW"/>
</dbReference>
<evidence type="ECO:0000259" key="11">
    <source>
        <dbReference type="PROSITE" id="PS50994"/>
    </source>
</evidence>
<dbReference type="Pfam" id="PF25597">
    <property type="entry name" value="SH3_retrovirus"/>
    <property type="match status" value="1"/>
</dbReference>
<name>A0ABD3GIX2_9MARC</name>
<dbReference type="InterPro" id="IPR039537">
    <property type="entry name" value="Retrotran_Ty1/copia-like"/>
</dbReference>
<keyword evidence="8" id="KW-0239">DNA-directed DNA polymerase</keyword>
<reference evidence="12 13" key="1">
    <citation type="submission" date="2024-09" db="EMBL/GenBank/DDBJ databases">
        <title>Chromosome-scale assembly of Riccia sorocarpa.</title>
        <authorList>
            <person name="Paukszto L."/>
        </authorList>
    </citation>
    <scope>NUCLEOTIDE SEQUENCE [LARGE SCALE GENOMIC DNA]</scope>
    <source>
        <strain evidence="12">LP-2024</strain>
        <tissue evidence="12">Aerial parts of the thallus</tissue>
    </source>
</reference>
<evidence type="ECO:0000256" key="10">
    <source>
        <dbReference type="SAM" id="MobiDB-lite"/>
    </source>
</evidence>
<evidence type="ECO:0000256" key="3">
    <source>
        <dbReference type="ARBA" id="ARBA00022759"/>
    </source>
</evidence>
<dbReference type="GO" id="GO:0015074">
    <property type="term" value="P:DNA integration"/>
    <property type="evidence" value="ECO:0007669"/>
    <property type="project" value="UniProtKB-KW"/>
</dbReference>
<proteinExistence type="predicted"/>
<organism evidence="12 13">
    <name type="scientific">Riccia sorocarpa</name>
    <dbReference type="NCBI Taxonomy" id="122646"/>
    <lineage>
        <taxon>Eukaryota</taxon>
        <taxon>Viridiplantae</taxon>
        <taxon>Streptophyta</taxon>
        <taxon>Embryophyta</taxon>
        <taxon>Marchantiophyta</taxon>
        <taxon>Marchantiopsida</taxon>
        <taxon>Marchantiidae</taxon>
        <taxon>Marchantiales</taxon>
        <taxon>Ricciaceae</taxon>
        <taxon>Riccia</taxon>
    </lineage>
</organism>
<evidence type="ECO:0000256" key="2">
    <source>
        <dbReference type="ARBA" id="ARBA00022723"/>
    </source>
</evidence>
<evidence type="ECO:0000313" key="13">
    <source>
        <dbReference type="Proteomes" id="UP001633002"/>
    </source>
</evidence>
<evidence type="ECO:0000256" key="4">
    <source>
        <dbReference type="ARBA" id="ARBA00022801"/>
    </source>
</evidence>
<evidence type="ECO:0000313" key="12">
    <source>
        <dbReference type="EMBL" id="KAL3677965.1"/>
    </source>
</evidence>
<evidence type="ECO:0000256" key="9">
    <source>
        <dbReference type="ARBA" id="ARBA00023172"/>
    </source>
</evidence>
<evidence type="ECO:0000256" key="7">
    <source>
        <dbReference type="ARBA" id="ARBA00022918"/>
    </source>
</evidence>
<keyword evidence="3" id="KW-0255">Endonuclease</keyword>
<dbReference type="Proteomes" id="UP001633002">
    <property type="component" value="Unassembled WGS sequence"/>
</dbReference>
<evidence type="ECO:0000256" key="6">
    <source>
        <dbReference type="ARBA" id="ARBA00022908"/>
    </source>
</evidence>
<dbReference type="GO" id="GO:0004519">
    <property type="term" value="F:endonuclease activity"/>
    <property type="evidence" value="ECO:0007669"/>
    <property type="project" value="UniProtKB-KW"/>
</dbReference>
<keyword evidence="6" id="KW-0229">DNA integration</keyword>
<comment type="caution">
    <text evidence="12">The sequence shown here is derived from an EMBL/GenBank/DDBJ whole genome shotgun (WGS) entry which is preliminary data.</text>
</comment>
<dbReference type="GO" id="GO:0003887">
    <property type="term" value="F:DNA-directed DNA polymerase activity"/>
    <property type="evidence" value="ECO:0007669"/>
    <property type="project" value="UniProtKB-KW"/>
</dbReference>
<evidence type="ECO:0000256" key="1">
    <source>
        <dbReference type="ARBA" id="ARBA00022722"/>
    </source>
</evidence>
<dbReference type="InterPro" id="IPR012337">
    <property type="entry name" value="RNaseH-like_sf"/>
</dbReference>
<keyword evidence="2" id="KW-0479">Metal-binding</keyword>
<keyword evidence="7" id="KW-0695">RNA-directed DNA polymerase</keyword>
<dbReference type="InterPro" id="IPR057670">
    <property type="entry name" value="SH3_retrovirus"/>
</dbReference>
<sequence>MSRLEDLSLEVEQRQVGQGQPDQMKLGEQKWEHRAGSLNVKKNFGRYFVCFTDDYSRKSWLFVLKRKNEVFNTFVRFKTAVENQTGAKIKTLWTDRGGEYLSNAFKAYCLQESLHRQLTVAYSSYQNGVAEHKHRTLMDRARSMALSCKVPGFLWGETIATANFLVNVSPTVSNNGLTPEERFTGHKPDLSRLRTFGCRAYVHPLGAKLDKLQPRAVRCILVGYDSQSKAYRCYSPDTKKILISNNVVFDETILGDLALANSTDDIM</sequence>
<dbReference type="PROSITE" id="PS50994">
    <property type="entry name" value="INTEGRASE"/>
    <property type="match status" value="1"/>
</dbReference>
<gene>
    <name evidence="12" type="ORF">R1sor_020921</name>
</gene>
<keyword evidence="5" id="KW-0460">Magnesium</keyword>